<evidence type="ECO:0000256" key="6">
    <source>
        <dbReference type="SAM" id="MobiDB-lite"/>
    </source>
</evidence>
<name>A0A8H4QZG0_9AGAR</name>
<feature type="region of interest" description="Disordered" evidence="6">
    <location>
        <begin position="301"/>
        <end position="322"/>
    </location>
</feature>
<keyword evidence="5" id="KW-0539">Nucleus</keyword>
<evidence type="ECO:0000313" key="9">
    <source>
        <dbReference type="Proteomes" id="UP000521872"/>
    </source>
</evidence>
<evidence type="ECO:0000256" key="4">
    <source>
        <dbReference type="ARBA" id="ARBA00022833"/>
    </source>
</evidence>
<dbReference type="Pfam" id="PF05699">
    <property type="entry name" value="Dimer_Tnp_hAT"/>
    <property type="match status" value="1"/>
</dbReference>
<dbReference type="PANTHER" id="PTHR46481:SF10">
    <property type="entry name" value="ZINC FINGER BED DOMAIN-CONTAINING PROTEIN 39"/>
    <property type="match status" value="1"/>
</dbReference>
<feature type="domain" description="HAT C-terminal dimerisation" evidence="7">
    <location>
        <begin position="188"/>
        <end position="268"/>
    </location>
</feature>
<dbReference type="SUPFAM" id="SSF53098">
    <property type="entry name" value="Ribonuclease H-like"/>
    <property type="match status" value="1"/>
</dbReference>
<dbReference type="Proteomes" id="UP000521872">
    <property type="component" value="Unassembled WGS sequence"/>
</dbReference>
<dbReference type="GO" id="GO:0008270">
    <property type="term" value="F:zinc ion binding"/>
    <property type="evidence" value="ECO:0007669"/>
    <property type="project" value="UniProtKB-KW"/>
</dbReference>
<keyword evidence="3" id="KW-0863">Zinc-finger</keyword>
<dbReference type="GO" id="GO:0046983">
    <property type="term" value="F:protein dimerization activity"/>
    <property type="evidence" value="ECO:0007669"/>
    <property type="project" value="InterPro"/>
</dbReference>
<evidence type="ECO:0000313" key="8">
    <source>
        <dbReference type="EMBL" id="KAF4620479.1"/>
    </source>
</evidence>
<evidence type="ECO:0000256" key="3">
    <source>
        <dbReference type="ARBA" id="ARBA00022771"/>
    </source>
</evidence>
<dbReference type="InterPro" id="IPR008906">
    <property type="entry name" value="HATC_C_dom"/>
</dbReference>
<dbReference type="EMBL" id="JAACJL010000015">
    <property type="protein sequence ID" value="KAF4620479.1"/>
    <property type="molecule type" value="Genomic_DNA"/>
</dbReference>
<sequence>MIQRALTYRQSIHQFVESTRELHPHELHESDWKDLEKICDWLGIFRAATTQMSSTKTPMLSTTHAIFRGLQDKLKEILCRLPDDVNARVKTGILKSHRKLILDPRITYEDLRSDYQDDEDLLNGLERSKADLYRHFDAFYAHVANRAALPTSSGYNQPVSRHSHSQDSPSFDFTARFRQKPQRRTLNELDEYLRLPAQEFYSCDPIQWWYAQRTRFPALSRLAFDILAIPGSAVAVERIFSGGRDTISLRRASLRPDTIRVLMILKQAIRNVNSTRTRPFFRQPEPSRSSEISTTGRLVVPGTRRPTGRRRPCTAPGTSGSPRTFNAALMDIPKCFAMSPYSQPRNINLGCFTLDKQDPLKECYHPVNVAPPPETTVEAITLEGFQKIFSSIELDTSVFTRSTTLKENSITVHKMVNQLDWFNAALRDEGVRSWIEDQLKQKGNIYLVVGYCIIDRTTVLAQEERSTPLASELIEEHPTILERGVADETAGNQLVTLRSQPSKKLLDRKFEGNITYAVQYQKLKFGPYLGVRKATRAQIGIDARWTLMNSIPNDEVGALFQPETPSMASGSKGSSYGIKGRKLLRKLTVAGNKAA</sequence>
<reference evidence="8 9" key="1">
    <citation type="submission" date="2019-12" db="EMBL/GenBank/DDBJ databases">
        <authorList>
            <person name="Floudas D."/>
            <person name="Bentzer J."/>
            <person name="Ahren D."/>
            <person name="Johansson T."/>
            <person name="Persson P."/>
            <person name="Tunlid A."/>
        </authorList>
    </citation>
    <scope>NUCLEOTIDE SEQUENCE [LARGE SCALE GENOMIC DNA]</scope>
    <source>
        <strain evidence="8 9">CBS 102.39</strain>
    </source>
</reference>
<gene>
    <name evidence="8" type="ORF">D9613_001146</name>
</gene>
<comment type="subcellular location">
    <subcellularLocation>
        <location evidence="1">Nucleus</location>
    </subcellularLocation>
</comment>
<dbReference type="InterPro" id="IPR052035">
    <property type="entry name" value="ZnF_BED_domain_contain"/>
</dbReference>
<keyword evidence="2" id="KW-0479">Metal-binding</keyword>
<accession>A0A8H4QZG0</accession>
<dbReference type="AlphaFoldDB" id="A0A8H4QZG0"/>
<keyword evidence="4" id="KW-0862">Zinc</keyword>
<evidence type="ECO:0000259" key="7">
    <source>
        <dbReference type="Pfam" id="PF05699"/>
    </source>
</evidence>
<evidence type="ECO:0000256" key="5">
    <source>
        <dbReference type="ARBA" id="ARBA00023242"/>
    </source>
</evidence>
<proteinExistence type="predicted"/>
<dbReference type="GO" id="GO:0005634">
    <property type="term" value="C:nucleus"/>
    <property type="evidence" value="ECO:0007669"/>
    <property type="project" value="UniProtKB-SubCell"/>
</dbReference>
<organism evidence="8 9">
    <name type="scientific">Agrocybe pediades</name>
    <dbReference type="NCBI Taxonomy" id="84607"/>
    <lineage>
        <taxon>Eukaryota</taxon>
        <taxon>Fungi</taxon>
        <taxon>Dikarya</taxon>
        <taxon>Basidiomycota</taxon>
        <taxon>Agaricomycotina</taxon>
        <taxon>Agaricomycetes</taxon>
        <taxon>Agaricomycetidae</taxon>
        <taxon>Agaricales</taxon>
        <taxon>Agaricineae</taxon>
        <taxon>Strophariaceae</taxon>
        <taxon>Agrocybe</taxon>
    </lineage>
</organism>
<evidence type="ECO:0000256" key="1">
    <source>
        <dbReference type="ARBA" id="ARBA00004123"/>
    </source>
</evidence>
<keyword evidence="9" id="KW-1185">Reference proteome</keyword>
<dbReference type="PANTHER" id="PTHR46481">
    <property type="entry name" value="ZINC FINGER BED DOMAIN-CONTAINING PROTEIN 4"/>
    <property type="match status" value="1"/>
</dbReference>
<protein>
    <recommendedName>
        <fullName evidence="7">HAT C-terminal dimerisation domain-containing protein</fullName>
    </recommendedName>
</protein>
<dbReference type="InterPro" id="IPR012337">
    <property type="entry name" value="RNaseH-like_sf"/>
</dbReference>
<comment type="caution">
    <text evidence="8">The sequence shown here is derived from an EMBL/GenBank/DDBJ whole genome shotgun (WGS) entry which is preliminary data.</text>
</comment>
<evidence type="ECO:0000256" key="2">
    <source>
        <dbReference type="ARBA" id="ARBA00022723"/>
    </source>
</evidence>